<dbReference type="OrthoDB" id="3862662at2759"/>
<evidence type="ECO:0000259" key="4">
    <source>
        <dbReference type="PROSITE" id="PS50048"/>
    </source>
</evidence>
<dbReference type="GO" id="GO:0000981">
    <property type="term" value="F:DNA-binding transcription factor activity, RNA polymerase II-specific"/>
    <property type="evidence" value="ECO:0007669"/>
    <property type="project" value="InterPro"/>
</dbReference>
<accession>A0A9P9F0U2</accession>
<comment type="subcellular location">
    <subcellularLocation>
        <location evidence="1">Nucleus</location>
    </subcellularLocation>
</comment>
<dbReference type="InterPro" id="IPR021858">
    <property type="entry name" value="Fun_TF"/>
</dbReference>
<evidence type="ECO:0000256" key="1">
    <source>
        <dbReference type="ARBA" id="ARBA00004123"/>
    </source>
</evidence>
<dbReference type="GO" id="GO:0008270">
    <property type="term" value="F:zinc ion binding"/>
    <property type="evidence" value="ECO:0007669"/>
    <property type="project" value="InterPro"/>
</dbReference>
<keyword evidence="2" id="KW-0539">Nucleus</keyword>
<dbReference type="Pfam" id="PF00172">
    <property type="entry name" value="Zn_clus"/>
    <property type="match status" value="1"/>
</dbReference>
<feature type="region of interest" description="Disordered" evidence="3">
    <location>
        <begin position="76"/>
        <end position="107"/>
    </location>
</feature>
<keyword evidence="6" id="KW-1185">Reference proteome</keyword>
<dbReference type="PROSITE" id="PS50048">
    <property type="entry name" value="ZN2_CY6_FUNGAL_2"/>
    <property type="match status" value="1"/>
</dbReference>
<dbReference type="Proteomes" id="UP000717696">
    <property type="component" value="Unassembled WGS sequence"/>
</dbReference>
<evidence type="ECO:0000256" key="3">
    <source>
        <dbReference type="SAM" id="MobiDB-lite"/>
    </source>
</evidence>
<reference evidence="5" key="1">
    <citation type="journal article" date="2021" name="Nat. Commun.">
        <title>Genetic determinants of endophytism in the Arabidopsis root mycobiome.</title>
        <authorList>
            <person name="Mesny F."/>
            <person name="Miyauchi S."/>
            <person name="Thiergart T."/>
            <person name="Pickel B."/>
            <person name="Atanasova L."/>
            <person name="Karlsson M."/>
            <person name="Huettel B."/>
            <person name="Barry K.W."/>
            <person name="Haridas S."/>
            <person name="Chen C."/>
            <person name="Bauer D."/>
            <person name="Andreopoulos W."/>
            <person name="Pangilinan J."/>
            <person name="LaButti K."/>
            <person name="Riley R."/>
            <person name="Lipzen A."/>
            <person name="Clum A."/>
            <person name="Drula E."/>
            <person name="Henrissat B."/>
            <person name="Kohler A."/>
            <person name="Grigoriev I.V."/>
            <person name="Martin F.M."/>
            <person name="Hacquard S."/>
        </authorList>
    </citation>
    <scope>NUCLEOTIDE SEQUENCE</scope>
    <source>
        <strain evidence="5">MPI-CAGE-AT-0021</strain>
    </source>
</reference>
<dbReference type="PANTHER" id="PTHR37534:SF46">
    <property type="entry name" value="ZN(II)2CYS6 TRANSCRIPTION FACTOR (EUROFUNG)"/>
    <property type="match status" value="1"/>
</dbReference>
<dbReference type="EMBL" id="JAGMUU010000007">
    <property type="protein sequence ID" value="KAH7149002.1"/>
    <property type="molecule type" value="Genomic_DNA"/>
</dbReference>
<dbReference type="Gene3D" id="4.10.240.10">
    <property type="entry name" value="Zn(2)-C6 fungal-type DNA-binding domain"/>
    <property type="match status" value="1"/>
</dbReference>
<name>A0A9P9F0U2_9HYPO</name>
<comment type="caution">
    <text evidence="5">The sequence shown here is derived from an EMBL/GenBank/DDBJ whole genome shotgun (WGS) entry which is preliminary data.</text>
</comment>
<organism evidence="5 6">
    <name type="scientific">Dactylonectria estremocensis</name>
    <dbReference type="NCBI Taxonomy" id="1079267"/>
    <lineage>
        <taxon>Eukaryota</taxon>
        <taxon>Fungi</taxon>
        <taxon>Dikarya</taxon>
        <taxon>Ascomycota</taxon>
        <taxon>Pezizomycotina</taxon>
        <taxon>Sordariomycetes</taxon>
        <taxon>Hypocreomycetidae</taxon>
        <taxon>Hypocreales</taxon>
        <taxon>Nectriaceae</taxon>
        <taxon>Dactylonectria</taxon>
    </lineage>
</organism>
<gene>
    <name evidence="5" type="ORF">B0J13DRAFT_620909</name>
</gene>
<protein>
    <submittedName>
        <fullName evidence="5">Fungal-specific transcription factor domain-containing protein</fullName>
    </submittedName>
</protein>
<dbReference type="InterPro" id="IPR001138">
    <property type="entry name" value="Zn2Cys6_DnaBD"/>
</dbReference>
<dbReference type="Pfam" id="PF11951">
    <property type="entry name" value="Fungal_trans_2"/>
    <property type="match status" value="1"/>
</dbReference>
<evidence type="ECO:0000256" key="2">
    <source>
        <dbReference type="ARBA" id="ARBA00023242"/>
    </source>
</evidence>
<feature type="domain" description="Zn(2)-C6 fungal-type" evidence="4">
    <location>
        <begin position="24"/>
        <end position="51"/>
    </location>
</feature>
<dbReference type="InterPro" id="IPR036864">
    <property type="entry name" value="Zn2-C6_fun-type_DNA-bd_sf"/>
</dbReference>
<evidence type="ECO:0000313" key="5">
    <source>
        <dbReference type="EMBL" id="KAH7149002.1"/>
    </source>
</evidence>
<dbReference type="SUPFAM" id="SSF57701">
    <property type="entry name" value="Zn2/Cys6 DNA-binding domain"/>
    <property type="match status" value="1"/>
</dbReference>
<evidence type="ECO:0000313" key="6">
    <source>
        <dbReference type="Proteomes" id="UP000717696"/>
    </source>
</evidence>
<proteinExistence type="predicted"/>
<sequence>MRPKNVRLDSLPPNREVSSRGKYCRLCTKRRIRCDRTLPECRKCTSRELSCPGFDPVPLRWNQGVASRGKLSGRVIPVLPPARRKDPAGPRSKSSVDEPDSPAVRQEHGVRAVANCAKAAPDFSTLTPYLMQELGLVGHYLSTASVDNLFNHFCNEVTPMLIWLDGPHNTWRNSIPGLAKDSDCLRLSIMGLAAAHLSVTCGGSNNKAVLLHFNHNLRDASLRDLNHKMSLELSRDESKAEENNGDSNVAEILATMLVLCFAEMLTPESTDWSLHLRACRAFVNRHSLQTWHEEPPDPVVRFLFKEALDLEAYANISSFTRTPNLALKQPSNSMFDGHFWIFTGLLHEITMAERQLYDLEQEGGQPPDTDISGWKAKLELAHSTASACIGSVLDPYDSNRSSFYAIIRAHYYAGLIYCHQALIRTADSTESTAAYVDELFNEIQVATGVLPKCTMFCHDLFFPLFVAGTECRGDPHRQSIVQGLFETTISTTGLWCNNGGLTFLRNFWAASGDLSGHWIRFARENQSQISPFLIF</sequence>
<dbReference type="AlphaFoldDB" id="A0A9P9F0U2"/>
<dbReference type="GO" id="GO:0005634">
    <property type="term" value="C:nucleus"/>
    <property type="evidence" value="ECO:0007669"/>
    <property type="project" value="UniProtKB-SubCell"/>
</dbReference>
<dbReference type="PANTHER" id="PTHR37534">
    <property type="entry name" value="TRANSCRIPTIONAL ACTIVATOR PROTEIN UGA3"/>
    <property type="match status" value="1"/>
</dbReference>